<feature type="transmembrane region" description="Helical" evidence="2">
    <location>
        <begin position="259"/>
        <end position="292"/>
    </location>
</feature>
<dbReference type="EMBL" id="PDJD01000001">
    <property type="protein sequence ID" value="PFG20521.1"/>
    <property type="molecule type" value="Genomic_DNA"/>
</dbReference>
<keyword evidence="2" id="KW-0472">Membrane</keyword>
<feature type="transmembrane region" description="Helical" evidence="2">
    <location>
        <begin position="123"/>
        <end position="142"/>
    </location>
</feature>
<dbReference type="AlphaFoldDB" id="A0A2A9D2C2"/>
<evidence type="ECO:0008006" key="5">
    <source>
        <dbReference type="Google" id="ProtNLM"/>
    </source>
</evidence>
<sequence>MSAHTNPEGGTAATGGTTARRPWPRRAAGAVAGWLAPEVPLARVAAFRILIYAFLVLDVTWVRASVIPHGYVPDLYQPTWLARAVHLPPFGPQVGTALLWVILLGCAAGIATTLWGRWQRTTGWVVAAAFWVWMLNSQGYGYVSHDHLALMVAVTVLPTVGAATLRDGDASQAAGWALRCVQLGVVATYVGSAVLKTLRAGTPAGWANSAVFVWAIMRRGSALVTWTLNYPWLLILGQWALLILEFLSPIVLWLRGRWLYLAVAVFVAFHAMTFAAIGIHFLPTVICWAAFLPLERLPFLARLRRAA</sequence>
<feature type="region of interest" description="Disordered" evidence="1">
    <location>
        <begin position="1"/>
        <end position="21"/>
    </location>
</feature>
<evidence type="ECO:0000313" key="3">
    <source>
        <dbReference type="EMBL" id="PFG20521.1"/>
    </source>
</evidence>
<dbReference type="RefSeq" id="WP_245867004.1">
    <property type="nucleotide sequence ID" value="NZ_PDJD01000001.1"/>
</dbReference>
<feature type="transmembrane region" description="Helical" evidence="2">
    <location>
        <begin position="200"/>
        <end position="217"/>
    </location>
</feature>
<evidence type="ECO:0000313" key="4">
    <source>
        <dbReference type="Proteomes" id="UP000224915"/>
    </source>
</evidence>
<feature type="transmembrane region" description="Helical" evidence="2">
    <location>
        <begin position="177"/>
        <end position="194"/>
    </location>
</feature>
<proteinExistence type="predicted"/>
<feature type="transmembrane region" description="Helical" evidence="2">
    <location>
        <begin position="49"/>
        <end position="71"/>
    </location>
</feature>
<gene>
    <name evidence="3" type="ORF">ATL40_2124</name>
</gene>
<keyword evidence="4" id="KW-1185">Reference proteome</keyword>
<name>A0A2A9D2C2_9MICO</name>
<keyword evidence="2" id="KW-1133">Transmembrane helix</keyword>
<dbReference type="Proteomes" id="UP000224915">
    <property type="component" value="Unassembled WGS sequence"/>
</dbReference>
<keyword evidence="2" id="KW-0812">Transmembrane</keyword>
<evidence type="ECO:0000256" key="1">
    <source>
        <dbReference type="SAM" id="MobiDB-lite"/>
    </source>
</evidence>
<feature type="transmembrane region" description="Helical" evidence="2">
    <location>
        <begin position="97"/>
        <end position="116"/>
    </location>
</feature>
<feature type="transmembrane region" description="Helical" evidence="2">
    <location>
        <begin position="229"/>
        <end position="253"/>
    </location>
</feature>
<protein>
    <recommendedName>
        <fullName evidence="5">HTTM domain-containing protein</fullName>
    </recommendedName>
</protein>
<feature type="compositionally biased region" description="Low complexity" evidence="1">
    <location>
        <begin position="9"/>
        <end position="21"/>
    </location>
</feature>
<comment type="caution">
    <text evidence="3">The sequence shown here is derived from an EMBL/GenBank/DDBJ whole genome shotgun (WGS) entry which is preliminary data.</text>
</comment>
<accession>A0A2A9D2C2</accession>
<evidence type="ECO:0000256" key="2">
    <source>
        <dbReference type="SAM" id="Phobius"/>
    </source>
</evidence>
<reference evidence="3 4" key="1">
    <citation type="submission" date="2017-10" db="EMBL/GenBank/DDBJ databases">
        <title>Sequencing the genomes of 1000 actinobacteria strains.</title>
        <authorList>
            <person name="Klenk H.-P."/>
        </authorList>
    </citation>
    <scope>NUCLEOTIDE SEQUENCE [LARGE SCALE GENOMIC DNA]</scope>
    <source>
        <strain evidence="3 4">DSM 21801</strain>
    </source>
</reference>
<organism evidence="3 4">
    <name type="scientific">Serinibacter salmoneus</name>
    <dbReference type="NCBI Taxonomy" id="556530"/>
    <lineage>
        <taxon>Bacteria</taxon>
        <taxon>Bacillati</taxon>
        <taxon>Actinomycetota</taxon>
        <taxon>Actinomycetes</taxon>
        <taxon>Micrococcales</taxon>
        <taxon>Beutenbergiaceae</taxon>
        <taxon>Serinibacter</taxon>
    </lineage>
</organism>